<sequence length="322" mass="37479">MKSVIYYPYFEVQDTTWLKFASLYIGRLTTMIPTNAMRHISDESRSLLEDKSFIRNYNSLRSFSEKVPLIAMTEVDKFLKNPYFKYYGIPKERLVSKDYQTYEIFDEKFSLAWREYCLEKGLGHRSKNGIKVTNEIALIYMHALAKQVAVSKNSSPITDSKYGQEFLSLVAPHNIGAQVRSATHEEFAKRVINFKLPVAIEDIEIKEFMDLRKDKDFIKNQKAFHASLDSYLENNDEEYMYRYLDSLSEMERDIKRWIPLAYSLGVAATEIIVEPENPLNLLSIGESMMEFGTVAINPNEENRLKRSSNKFLTNISNIQLNN</sequence>
<organism evidence="1 2">
    <name type="scientific">Planococcus koreensis</name>
    <dbReference type="NCBI Taxonomy" id="112331"/>
    <lineage>
        <taxon>Bacteria</taxon>
        <taxon>Bacillati</taxon>
        <taxon>Bacillota</taxon>
        <taxon>Bacilli</taxon>
        <taxon>Bacillales</taxon>
        <taxon>Caryophanaceae</taxon>
        <taxon>Planococcus</taxon>
    </lineage>
</organism>
<dbReference type="Proteomes" id="UP000525923">
    <property type="component" value="Unassembled WGS sequence"/>
</dbReference>
<reference evidence="1 2" key="1">
    <citation type="submission" date="2020-08" db="EMBL/GenBank/DDBJ databases">
        <title>Genomic Encyclopedia of Type Strains, Phase IV (KMG-IV): sequencing the most valuable type-strain genomes for metagenomic binning, comparative biology and taxonomic classification.</title>
        <authorList>
            <person name="Goeker M."/>
        </authorList>
    </citation>
    <scope>NUCLEOTIDE SEQUENCE [LARGE SCALE GENOMIC DNA]</scope>
    <source>
        <strain evidence="1 2">DSM 15895</strain>
    </source>
</reference>
<comment type="caution">
    <text evidence="1">The sequence shown here is derived from an EMBL/GenBank/DDBJ whole genome shotgun (WGS) entry which is preliminary data.</text>
</comment>
<proteinExistence type="predicted"/>
<name>A0A7W8CSZ5_9BACL</name>
<dbReference type="EMBL" id="JACHHE010000007">
    <property type="protein sequence ID" value="MBB5181092.1"/>
    <property type="molecule type" value="Genomic_DNA"/>
</dbReference>
<evidence type="ECO:0000313" key="1">
    <source>
        <dbReference type="EMBL" id="MBB5181092.1"/>
    </source>
</evidence>
<accession>A0A7W8CSZ5</accession>
<keyword evidence="2" id="KW-1185">Reference proteome</keyword>
<dbReference type="RefSeq" id="WP_135503613.1">
    <property type="nucleotide sequence ID" value="NZ_JACHHE010000007.1"/>
</dbReference>
<evidence type="ECO:0000313" key="2">
    <source>
        <dbReference type="Proteomes" id="UP000525923"/>
    </source>
</evidence>
<gene>
    <name evidence="1" type="ORF">HNQ44_002557</name>
</gene>
<dbReference type="OrthoDB" id="7054050at2"/>
<protein>
    <submittedName>
        <fullName evidence="1">Uncharacterized protein</fullName>
    </submittedName>
</protein>
<dbReference type="AlphaFoldDB" id="A0A7W8CSZ5"/>